<evidence type="ECO:0000313" key="4">
    <source>
        <dbReference type="Proteomes" id="UP000323917"/>
    </source>
</evidence>
<name>A0A5B9QB94_9BACT</name>
<dbReference type="KEGG" id="bgok:Pr1d_36190"/>
<accession>A0A5B9QB94</accession>
<dbReference type="Proteomes" id="UP000323917">
    <property type="component" value="Chromosome"/>
</dbReference>
<dbReference type="EMBL" id="CP042913">
    <property type="protein sequence ID" value="QEG36307.1"/>
    <property type="molecule type" value="Genomic_DNA"/>
</dbReference>
<dbReference type="PANTHER" id="PTHR33803">
    <property type="entry name" value="IS1478 TRANSPOSASE"/>
    <property type="match status" value="1"/>
</dbReference>
<reference evidence="3 4" key="1">
    <citation type="submission" date="2019-08" db="EMBL/GenBank/DDBJ databases">
        <title>Deep-cultivation of Planctomycetes and their phenomic and genomic characterization uncovers novel biology.</title>
        <authorList>
            <person name="Wiegand S."/>
            <person name="Jogler M."/>
            <person name="Boedeker C."/>
            <person name="Pinto D."/>
            <person name="Vollmers J."/>
            <person name="Rivas-Marin E."/>
            <person name="Kohn T."/>
            <person name="Peeters S.H."/>
            <person name="Heuer A."/>
            <person name="Rast P."/>
            <person name="Oberbeckmann S."/>
            <person name="Bunk B."/>
            <person name="Jeske O."/>
            <person name="Meyerdierks A."/>
            <person name="Storesund J.E."/>
            <person name="Kallscheuer N."/>
            <person name="Luecker S."/>
            <person name="Lage O.M."/>
            <person name="Pohl T."/>
            <person name="Merkel B.J."/>
            <person name="Hornburger P."/>
            <person name="Mueller R.-W."/>
            <person name="Bruemmer F."/>
            <person name="Labrenz M."/>
            <person name="Spormann A.M."/>
            <person name="Op den Camp H."/>
            <person name="Overmann J."/>
            <person name="Amann R."/>
            <person name="Jetten M.S.M."/>
            <person name="Mascher T."/>
            <person name="Medema M.H."/>
            <person name="Devos D.P."/>
            <person name="Kaster A.-K."/>
            <person name="Ovreas L."/>
            <person name="Rohde M."/>
            <person name="Galperin M.Y."/>
            <person name="Jogler C."/>
        </authorList>
    </citation>
    <scope>NUCLEOTIDE SEQUENCE [LARGE SCALE GENOMIC DNA]</scope>
    <source>
        <strain evidence="3 4">Pr1d</strain>
    </source>
</reference>
<sequence length="382" mass="43679">MVDFRKRFGETGIQRINEAMVLASFPESPAEPTMPPDDEEDPPTAKQSPSNRGTLIADATCAPADIRYPTDVSLLNEAREKTDALIDTLQAPLVGTEPRPRTYRVKARKQFVVFVKRKKPGRNKIRKANRQQLGYLKRNLQAIDRLLDHPDALPLTQLLRRDYKNLLVCRELYRQQQQMYETKTQRVDDRIVSITQPHVRPIKRGKAGCDTEFGAKLSVSIVNGFSLVDRLCWDNYNEGGDLIGQIETYRQRVGCYPESVHVDKIYRTRENRAFCKQHGIRISGPPLGRKPKQISAADKRQAAADEAIRNQVEGKFGQGKRRFGLGRIMAKLASTSAAQIALSFLAMNLERAWRLLFFSLVWLSRVWPLLRIDRGWHQARCQ</sequence>
<keyword evidence="4" id="KW-1185">Reference proteome</keyword>
<dbReference type="NCBIfam" id="NF033578">
    <property type="entry name" value="transpos_IS5_1"/>
    <property type="match status" value="1"/>
</dbReference>
<feature type="region of interest" description="Disordered" evidence="1">
    <location>
        <begin position="26"/>
        <end position="54"/>
    </location>
</feature>
<dbReference type="Pfam" id="PF13586">
    <property type="entry name" value="DDE_Tnp_1_2"/>
    <property type="match status" value="1"/>
</dbReference>
<protein>
    <recommendedName>
        <fullName evidence="2">Transposase DDE domain-containing protein</fullName>
    </recommendedName>
</protein>
<dbReference type="AlphaFoldDB" id="A0A5B9QB94"/>
<evidence type="ECO:0000313" key="3">
    <source>
        <dbReference type="EMBL" id="QEG36307.1"/>
    </source>
</evidence>
<dbReference type="InterPro" id="IPR025668">
    <property type="entry name" value="Tnp_DDE_dom"/>
</dbReference>
<evidence type="ECO:0000259" key="2">
    <source>
        <dbReference type="Pfam" id="PF13586"/>
    </source>
</evidence>
<dbReference type="InterPro" id="IPR047710">
    <property type="entry name" value="Transpos_IS5-like"/>
</dbReference>
<proteinExistence type="predicted"/>
<dbReference type="PANTHER" id="PTHR33803:SF3">
    <property type="entry name" value="BLL1974 PROTEIN"/>
    <property type="match status" value="1"/>
</dbReference>
<feature type="domain" description="Transposase DDE" evidence="2">
    <location>
        <begin position="260"/>
        <end position="350"/>
    </location>
</feature>
<organism evidence="3 4">
    <name type="scientific">Bythopirellula goksoeyrii</name>
    <dbReference type="NCBI Taxonomy" id="1400387"/>
    <lineage>
        <taxon>Bacteria</taxon>
        <taxon>Pseudomonadati</taxon>
        <taxon>Planctomycetota</taxon>
        <taxon>Planctomycetia</taxon>
        <taxon>Pirellulales</taxon>
        <taxon>Lacipirellulaceae</taxon>
        <taxon>Bythopirellula</taxon>
    </lineage>
</organism>
<evidence type="ECO:0000256" key="1">
    <source>
        <dbReference type="SAM" id="MobiDB-lite"/>
    </source>
</evidence>
<gene>
    <name evidence="3" type="ORF">Pr1d_36190</name>
</gene>